<evidence type="ECO:0008006" key="4">
    <source>
        <dbReference type="Google" id="ProtNLM"/>
    </source>
</evidence>
<comment type="caution">
    <text evidence="2">The sequence shown here is derived from an EMBL/GenBank/DDBJ whole genome shotgun (WGS) entry which is preliminary data.</text>
</comment>
<keyword evidence="1" id="KW-0812">Transmembrane</keyword>
<evidence type="ECO:0000313" key="3">
    <source>
        <dbReference type="Proteomes" id="UP000565455"/>
    </source>
</evidence>
<protein>
    <recommendedName>
        <fullName evidence="4">SMODS and SLOG-associating 2TM effector domain-containing protein</fullName>
    </recommendedName>
</protein>
<dbReference type="RefSeq" id="WP_244447686.1">
    <property type="nucleotide sequence ID" value="NZ_JACJIM010000006.1"/>
</dbReference>
<keyword evidence="1" id="KW-0472">Membrane</keyword>
<dbReference type="GeneID" id="96605901"/>
<keyword evidence="1" id="KW-1133">Transmembrane helix</keyword>
<dbReference type="EMBL" id="JACJIM010000006">
    <property type="protein sequence ID" value="MBA9064863.1"/>
    <property type="molecule type" value="Genomic_DNA"/>
</dbReference>
<dbReference type="Proteomes" id="UP000565455">
    <property type="component" value="Unassembled WGS sequence"/>
</dbReference>
<accession>A0ABR6DGG6</accession>
<feature type="transmembrane region" description="Helical" evidence="1">
    <location>
        <begin position="56"/>
        <end position="78"/>
    </location>
</feature>
<reference evidence="2 3" key="1">
    <citation type="submission" date="2020-08" db="EMBL/GenBank/DDBJ databases">
        <title>Genomic Encyclopedia of Type Strains, Phase IV (KMG-IV): sequencing the most valuable type-strain genomes for metagenomic binning, comparative biology and taxonomic classification.</title>
        <authorList>
            <person name="Goeker M."/>
        </authorList>
    </citation>
    <scope>NUCLEOTIDE SEQUENCE [LARGE SCALE GENOMIC DNA]</scope>
    <source>
        <strain evidence="2 3">DSM 5686</strain>
    </source>
</reference>
<evidence type="ECO:0000256" key="1">
    <source>
        <dbReference type="SAM" id="Phobius"/>
    </source>
</evidence>
<proteinExistence type="predicted"/>
<sequence>MPICSRLDQTEYALAMYRRDRDIDAAAYQADRYAWEPDDATWRADRDEPQRARKGFFGRLSSLVKISVLAVPAALFLYGSFADCSGRPAAGWLGLVGAGACARNEMLGSVLSIQDNLALLKRLIN</sequence>
<gene>
    <name evidence="2" type="ORF">GGQ91_004269</name>
</gene>
<organism evidence="2 3">
    <name type="scientific">Methylobacterium fujisawaense</name>
    <dbReference type="NCBI Taxonomy" id="107400"/>
    <lineage>
        <taxon>Bacteria</taxon>
        <taxon>Pseudomonadati</taxon>
        <taxon>Pseudomonadota</taxon>
        <taxon>Alphaproteobacteria</taxon>
        <taxon>Hyphomicrobiales</taxon>
        <taxon>Methylobacteriaceae</taxon>
        <taxon>Methylobacterium</taxon>
    </lineage>
</organism>
<evidence type="ECO:0000313" key="2">
    <source>
        <dbReference type="EMBL" id="MBA9064863.1"/>
    </source>
</evidence>
<keyword evidence="3" id="KW-1185">Reference proteome</keyword>
<name>A0ABR6DGG6_9HYPH</name>